<evidence type="ECO:0000313" key="1">
    <source>
        <dbReference type="Proteomes" id="UP000887569"/>
    </source>
</evidence>
<sequence>MIQDITAHMPQSTTQVYLLLITVFGYHKWALSHPNILSKSSSLFAFELTPHFFH</sequence>
<keyword evidence="1" id="KW-1185">Reference proteome</keyword>
<proteinExistence type="predicted"/>
<dbReference type="AlphaFoldDB" id="A0A915BJ86"/>
<evidence type="ECO:0000313" key="2">
    <source>
        <dbReference type="WBParaSite" id="PgR042_g001_t02"/>
    </source>
</evidence>
<reference evidence="2" key="1">
    <citation type="submission" date="2022-11" db="UniProtKB">
        <authorList>
            <consortium name="WormBaseParasite"/>
        </authorList>
    </citation>
    <scope>IDENTIFICATION</scope>
</reference>
<name>A0A915BJ86_PARUN</name>
<protein>
    <submittedName>
        <fullName evidence="2">Uncharacterized protein</fullName>
    </submittedName>
</protein>
<dbReference type="WBParaSite" id="PgR042_g001_t02">
    <property type="protein sequence ID" value="PgR042_g001_t02"/>
    <property type="gene ID" value="PgR042_g001"/>
</dbReference>
<dbReference type="Proteomes" id="UP000887569">
    <property type="component" value="Unplaced"/>
</dbReference>
<accession>A0A915BJ86</accession>
<organism evidence="1 2">
    <name type="scientific">Parascaris univalens</name>
    <name type="common">Nematode worm</name>
    <dbReference type="NCBI Taxonomy" id="6257"/>
    <lineage>
        <taxon>Eukaryota</taxon>
        <taxon>Metazoa</taxon>
        <taxon>Ecdysozoa</taxon>
        <taxon>Nematoda</taxon>
        <taxon>Chromadorea</taxon>
        <taxon>Rhabditida</taxon>
        <taxon>Spirurina</taxon>
        <taxon>Ascaridomorpha</taxon>
        <taxon>Ascaridoidea</taxon>
        <taxon>Ascarididae</taxon>
        <taxon>Parascaris</taxon>
    </lineage>
</organism>